<feature type="domain" description="Methyltransferase" evidence="2">
    <location>
        <begin position="82"/>
        <end position="176"/>
    </location>
</feature>
<name>A0A401ZIZ2_9CHLR</name>
<dbReference type="InterPro" id="IPR029063">
    <property type="entry name" value="SAM-dependent_MTases_sf"/>
</dbReference>
<dbReference type="PANTHER" id="PTHR43591">
    <property type="entry name" value="METHYLTRANSFERASE"/>
    <property type="match status" value="1"/>
</dbReference>
<feature type="region of interest" description="Disordered" evidence="1">
    <location>
        <begin position="1"/>
        <end position="30"/>
    </location>
</feature>
<evidence type="ECO:0000313" key="3">
    <source>
        <dbReference type="EMBL" id="GCE06813.1"/>
    </source>
</evidence>
<dbReference type="SUPFAM" id="SSF53335">
    <property type="entry name" value="S-adenosyl-L-methionine-dependent methyltransferases"/>
    <property type="match status" value="1"/>
</dbReference>
<gene>
    <name evidence="3" type="ORF">KDAU_41420</name>
</gene>
<evidence type="ECO:0000313" key="4">
    <source>
        <dbReference type="Proteomes" id="UP000287224"/>
    </source>
</evidence>
<evidence type="ECO:0000259" key="2">
    <source>
        <dbReference type="Pfam" id="PF13649"/>
    </source>
</evidence>
<organism evidence="3 4">
    <name type="scientific">Dictyobacter aurantiacus</name>
    <dbReference type="NCBI Taxonomy" id="1936993"/>
    <lineage>
        <taxon>Bacteria</taxon>
        <taxon>Bacillati</taxon>
        <taxon>Chloroflexota</taxon>
        <taxon>Ktedonobacteria</taxon>
        <taxon>Ktedonobacterales</taxon>
        <taxon>Dictyobacteraceae</taxon>
        <taxon>Dictyobacter</taxon>
    </lineage>
</organism>
<comment type="caution">
    <text evidence="3">The sequence shown here is derived from an EMBL/GenBank/DDBJ whole genome shotgun (WGS) entry which is preliminary data.</text>
</comment>
<keyword evidence="4" id="KW-1185">Reference proteome</keyword>
<dbReference type="InterPro" id="IPR041698">
    <property type="entry name" value="Methyltransf_25"/>
</dbReference>
<dbReference type="RefSeq" id="WP_126597709.1">
    <property type="nucleotide sequence ID" value="NZ_BIFQ01000001.1"/>
</dbReference>
<protein>
    <recommendedName>
        <fullName evidence="2">Methyltransferase domain-containing protein</fullName>
    </recommendedName>
</protein>
<dbReference type="AlphaFoldDB" id="A0A401ZIZ2"/>
<evidence type="ECO:0000256" key="1">
    <source>
        <dbReference type="SAM" id="MobiDB-lite"/>
    </source>
</evidence>
<dbReference type="Proteomes" id="UP000287224">
    <property type="component" value="Unassembled WGS sequence"/>
</dbReference>
<dbReference type="Pfam" id="PF13649">
    <property type="entry name" value="Methyltransf_25"/>
    <property type="match status" value="1"/>
</dbReference>
<proteinExistence type="predicted"/>
<reference evidence="4" key="1">
    <citation type="submission" date="2018-12" db="EMBL/GenBank/DDBJ databases">
        <title>Tengunoibacter tsumagoiensis gen. nov., sp. nov., Dictyobacter kobayashii sp. nov., D. alpinus sp. nov., and D. joshuensis sp. nov. and description of Dictyobacteraceae fam. nov. within the order Ktedonobacterales isolated from Tengu-no-mugimeshi.</title>
        <authorList>
            <person name="Wang C.M."/>
            <person name="Zheng Y."/>
            <person name="Sakai Y."/>
            <person name="Toyoda A."/>
            <person name="Minakuchi Y."/>
            <person name="Abe K."/>
            <person name="Yokota A."/>
            <person name="Yabe S."/>
        </authorList>
    </citation>
    <scope>NUCLEOTIDE SEQUENCE [LARGE SCALE GENOMIC DNA]</scope>
    <source>
        <strain evidence="4">S-27</strain>
    </source>
</reference>
<dbReference type="Gene3D" id="3.40.50.150">
    <property type="entry name" value="Vaccinia Virus protein VP39"/>
    <property type="match status" value="1"/>
</dbReference>
<dbReference type="CDD" id="cd02440">
    <property type="entry name" value="AdoMet_MTases"/>
    <property type="match status" value="1"/>
</dbReference>
<sequence length="306" mass="34963">MKQFDQTSGEHKNDRNKENASAMPANDEPNFHWDDGRLRVSNVAYMLPKDLGEIQRLDFQHYLLRYAFKGNYLAPIKQPQNILDVACGTGRWMYEMAQAFPQASIIGIDMVTPQSLKSNLNFPRQCMFRQGNVAQGLPFVHDSFDFVHQRLLILGLQATAWPPLLQNLIRVTRPGGWIELVESDLICRRLGPQTARLGQWVHEISVRRGIDPSYPQRLGLQMQQMGLVNVSMQKVSIPLGRWGGHMGSMMLQDMMAVIKATRSLVSAYTGISPEEYDRMTGTILKEFEQYRSYSNFYVAYGQRPTS</sequence>
<accession>A0A401ZIZ2</accession>
<feature type="compositionally biased region" description="Basic and acidic residues" evidence="1">
    <location>
        <begin position="8"/>
        <end position="18"/>
    </location>
</feature>
<dbReference type="EMBL" id="BIFQ01000001">
    <property type="protein sequence ID" value="GCE06813.1"/>
    <property type="molecule type" value="Genomic_DNA"/>
</dbReference>
<dbReference type="GO" id="GO:0008168">
    <property type="term" value="F:methyltransferase activity"/>
    <property type="evidence" value="ECO:0007669"/>
    <property type="project" value="TreeGrafter"/>
</dbReference>
<dbReference type="PANTHER" id="PTHR43591:SF24">
    <property type="entry name" value="2-METHOXY-6-POLYPRENYL-1,4-BENZOQUINOL METHYLASE, MITOCHONDRIAL"/>
    <property type="match status" value="1"/>
</dbReference>
<dbReference type="OrthoDB" id="152927at2"/>